<protein>
    <recommendedName>
        <fullName evidence="2">DUF7745 domain-containing protein</fullName>
    </recommendedName>
</protein>
<feature type="transmembrane region" description="Helical" evidence="1">
    <location>
        <begin position="179"/>
        <end position="197"/>
    </location>
</feature>
<dbReference type="AlphaFoldDB" id="A0A9D5ANB3"/>
<dbReference type="PANTHER" id="PTHR48154">
    <property type="entry name" value="PROTEIN, PUTATIVE-RELATED"/>
    <property type="match status" value="1"/>
</dbReference>
<dbReference type="PANTHER" id="PTHR48154:SF1">
    <property type="entry name" value="PROTEIN, PUTATIVE-RELATED"/>
    <property type="match status" value="1"/>
</dbReference>
<evidence type="ECO:0000313" key="4">
    <source>
        <dbReference type="Proteomes" id="UP001058974"/>
    </source>
</evidence>
<keyword evidence="1" id="KW-0472">Membrane</keyword>
<evidence type="ECO:0000313" key="3">
    <source>
        <dbReference type="EMBL" id="KAI5418432.1"/>
    </source>
</evidence>
<gene>
    <name evidence="3" type="ORF">KIW84_042896</name>
</gene>
<dbReference type="Gramene" id="Psat04G0289600-T1">
    <property type="protein sequence ID" value="KAI5418432.1"/>
    <property type="gene ID" value="KIW84_042896"/>
</dbReference>
<feature type="transmembrane region" description="Helical" evidence="1">
    <location>
        <begin position="143"/>
        <end position="167"/>
    </location>
</feature>
<dbReference type="Proteomes" id="UP001058974">
    <property type="component" value="Chromosome 4"/>
</dbReference>
<keyword evidence="4" id="KW-1185">Reference proteome</keyword>
<evidence type="ECO:0000259" key="2">
    <source>
        <dbReference type="Pfam" id="PF24924"/>
    </source>
</evidence>
<comment type="caution">
    <text evidence="3">The sequence shown here is derived from an EMBL/GenBank/DDBJ whole genome shotgun (WGS) entry which is preliminary data.</text>
</comment>
<sequence>MDCRRRNTKKYSFRCLDLKELRKLASFVLDPLDFKQRHGKLLSVLSADVVEGLLSVLVQFYDTLYCCFTFPDYQLVPTLEEYANLLGIPVSNKVPFSGLEEILRSHLIAEALHLKKSEIEAHWMKKGGLFGLTSEFLLKEATAFAQVGSVDAFEAIFVLLIYGLALFPNINGFVDVNAIRIFLIGNPVPTLLGYMYFSLHLRNYKGGGTIVCCIPLLYKWFISHLPQTHAFVENKQCLWWSQRLMSLTNYDIVWKGRSEFGPRNCVTLEAYTLWVKKRALELKMPYPCERPMSMVVVEPLNLPNQDVEELEDALTKMKQEKDMWEGCFHALSIKHEELQLKSKDKDALIQLLEDRVTKRQREVEVSSSSSMP</sequence>
<name>A0A9D5ANB3_PEA</name>
<keyword evidence="1" id="KW-0812">Transmembrane</keyword>
<evidence type="ECO:0000256" key="1">
    <source>
        <dbReference type="SAM" id="Phobius"/>
    </source>
</evidence>
<organism evidence="3 4">
    <name type="scientific">Pisum sativum</name>
    <name type="common">Garden pea</name>
    <name type="synonym">Lathyrus oleraceus</name>
    <dbReference type="NCBI Taxonomy" id="3888"/>
    <lineage>
        <taxon>Eukaryota</taxon>
        <taxon>Viridiplantae</taxon>
        <taxon>Streptophyta</taxon>
        <taxon>Embryophyta</taxon>
        <taxon>Tracheophyta</taxon>
        <taxon>Spermatophyta</taxon>
        <taxon>Magnoliopsida</taxon>
        <taxon>eudicotyledons</taxon>
        <taxon>Gunneridae</taxon>
        <taxon>Pentapetalae</taxon>
        <taxon>rosids</taxon>
        <taxon>fabids</taxon>
        <taxon>Fabales</taxon>
        <taxon>Fabaceae</taxon>
        <taxon>Papilionoideae</taxon>
        <taxon>50 kb inversion clade</taxon>
        <taxon>NPAAA clade</taxon>
        <taxon>Hologalegina</taxon>
        <taxon>IRL clade</taxon>
        <taxon>Fabeae</taxon>
        <taxon>Lathyrus</taxon>
    </lineage>
</organism>
<proteinExistence type="predicted"/>
<dbReference type="InterPro" id="IPR056647">
    <property type="entry name" value="DUF7745"/>
</dbReference>
<keyword evidence="1" id="KW-1133">Transmembrane helix</keyword>
<feature type="domain" description="DUF7745" evidence="2">
    <location>
        <begin position="21"/>
        <end position="257"/>
    </location>
</feature>
<accession>A0A9D5ANB3</accession>
<reference evidence="3 4" key="1">
    <citation type="journal article" date="2022" name="Nat. Genet.">
        <title>Improved pea reference genome and pan-genome highlight genomic features and evolutionary characteristics.</title>
        <authorList>
            <person name="Yang T."/>
            <person name="Liu R."/>
            <person name="Luo Y."/>
            <person name="Hu S."/>
            <person name="Wang D."/>
            <person name="Wang C."/>
            <person name="Pandey M.K."/>
            <person name="Ge S."/>
            <person name="Xu Q."/>
            <person name="Li N."/>
            <person name="Li G."/>
            <person name="Huang Y."/>
            <person name="Saxena R.K."/>
            <person name="Ji Y."/>
            <person name="Li M."/>
            <person name="Yan X."/>
            <person name="He Y."/>
            <person name="Liu Y."/>
            <person name="Wang X."/>
            <person name="Xiang C."/>
            <person name="Varshney R.K."/>
            <person name="Ding H."/>
            <person name="Gao S."/>
            <person name="Zong X."/>
        </authorList>
    </citation>
    <scope>NUCLEOTIDE SEQUENCE [LARGE SCALE GENOMIC DNA]</scope>
    <source>
        <strain evidence="3 4">cv. Zhongwan 6</strain>
    </source>
</reference>
<dbReference type="EMBL" id="JAMSHJ010000004">
    <property type="protein sequence ID" value="KAI5418432.1"/>
    <property type="molecule type" value="Genomic_DNA"/>
</dbReference>
<dbReference type="Pfam" id="PF24924">
    <property type="entry name" value="DUF7745"/>
    <property type="match status" value="1"/>
</dbReference>